<dbReference type="Proteomes" id="UP001152622">
    <property type="component" value="Chromosome 1"/>
</dbReference>
<feature type="compositionally biased region" description="Polar residues" evidence="1">
    <location>
        <begin position="76"/>
        <end position="94"/>
    </location>
</feature>
<reference evidence="2" key="1">
    <citation type="journal article" date="2023" name="Science">
        <title>Genome structures resolve the early diversification of teleost fishes.</title>
        <authorList>
            <person name="Parey E."/>
            <person name="Louis A."/>
            <person name="Montfort J."/>
            <person name="Bouchez O."/>
            <person name="Roques C."/>
            <person name="Iampietro C."/>
            <person name="Lluch J."/>
            <person name="Castinel A."/>
            <person name="Donnadieu C."/>
            <person name="Desvignes T."/>
            <person name="Floi Bucao C."/>
            <person name="Jouanno E."/>
            <person name="Wen M."/>
            <person name="Mejri S."/>
            <person name="Dirks R."/>
            <person name="Jansen H."/>
            <person name="Henkel C."/>
            <person name="Chen W.J."/>
            <person name="Zahm M."/>
            <person name="Cabau C."/>
            <person name="Klopp C."/>
            <person name="Thompson A.W."/>
            <person name="Robinson-Rechavi M."/>
            <person name="Braasch I."/>
            <person name="Lecointre G."/>
            <person name="Bobe J."/>
            <person name="Postlethwait J.H."/>
            <person name="Berthelot C."/>
            <person name="Roest Crollius H."/>
            <person name="Guiguen Y."/>
        </authorList>
    </citation>
    <scope>NUCLEOTIDE SEQUENCE</scope>
    <source>
        <strain evidence="2">WJC10195</strain>
    </source>
</reference>
<evidence type="ECO:0000313" key="2">
    <source>
        <dbReference type="EMBL" id="KAJ8382332.1"/>
    </source>
</evidence>
<protein>
    <submittedName>
        <fullName evidence="2">Uncharacterized protein</fullName>
    </submittedName>
</protein>
<sequence>MRVFHSGVKAILSRSETAFQLPAVYVKSGSAAVSERESEGLRCLGCRRLSSSELAVTLGQIHFLPVPTASPLASPYPSTRLRTSPMATAPSSHR</sequence>
<evidence type="ECO:0000313" key="3">
    <source>
        <dbReference type="Proteomes" id="UP001152622"/>
    </source>
</evidence>
<name>A0A9Q1JFW0_SYNKA</name>
<evidence type="ECO:0000256" key="1">
    <source>
        <dbReference type="SAM" id="MobiDB-lite"/>
    </source>
</evidence>
<accession>A0A9Q1JFW0</accession>
<dbReference type="AlphaFoldDB" id="A0A9Q1JFW0"/>
<dbReference type="EMBL" id="JAINUF010000001">
    <property type="protein sequence ID" value="KAJ8382332.1"/>
    <property type="molecule type" value="Genomic_DNA"/>
</dbReference>
<feature type="region of interest" description="Disordered" evidence="1">
    <location>
        <begin position="70"/>
        <end position="94"/>
    </location>
</feature>
<proteinExistence type="predicted"/>
<comment type="caution">
    <text evidence="2">The sequence shown here is derived from an EMBL/GenBank/DDBJ whole genome shotgun (WGS) entry which is preliminary data.</text>
</comment>
<gene>
    <name evidence="2" type="ORF">SKAU_G00031100</name>
</gene>
<organism evidence="2 3">
    <name type="scientific">Synaphobranchus kaupii</name>
    <name type="common">Kaup's arrowtooth eel</name>
    <dbReference type="NCBI Taxonomy" id="118154"/>
    <lineage>
        <taxon>Eukaryota</taxon>
        <taxon>Metazoa</taxon>
        <taxon>Chordata</taxon>
        <taxon>Craniata</taxon>
        <taxon>Vertebrata</taxon>
        <taxon>Euteleostomi</taxon>
        <taxon>Actinopterygii</taxon>
        <taxon>Neopterygii</taxon>
        <taxon>Teleostei</taxon>
        <taxon>Anguilliformes</taxon>
        <taxon>Synaphobranchidae</taxon>
        <taxon>Synaphobranchus</taxon>
    </lineage>
</organism>
<keyword evidence="3" id="KW-1185">Reference proteome</keyword>